<keyword evidence="1" id="KW-1133">Transmembrane helix</keyword>
<evidence type="ECO:0000313" key="3">
    <source>
        <dbReference type="Proteomes" id="UP000247746"/>
    </source>
</evidence>
<evidence type="ECO:0000256" key="1">
    <source>
        <dbReference type="SAM" id="Phobius"/>
    </source>
</evidence>
<feature type="transmembrane region" description="Helical" evidence="1">
    <location>
        <begin position="101"/>
        <end position="119"/>
    </location>
</feature>
<accession>A0A2V4VUI3</accession>
<dbReference type="Proteomes" id="UP000247746">
    <property type="component" value="Unassembled WGS sequence"/>
</dbReference>
<reference evidence="2 3" key="1">
    <citation type="submission" date="2018-06" db="EMBL/GenBank/DDBJ databases">
        <title>Genomic Encyclopedia of Type Strains, Phase III (KMG-III): the genomes of soil and plant-associated and newly described type strains.</title>
        <authorList>
            <person name="Whitman W."/>
        </authorList>
    </citation>
    <scope>NUCLEOTIDE SEQUENCE [LARGE SCALE GENOMIC DNA]</scope>
    <source>
        <strain evidence="2 3">CECT 5889</strain>
    </source>
</reference>
<dbReference type="AlphaFoldDB" id="A0A2V4VUI3"/>
<comment type="caution">
    <text evidence="2">The sequence shown here is derived from an EMBL/GenBank/DDBJ whole genome shotgun (WGS) entry which is preliminary data.</text>
</comment>
<gene>
    <name evidence="2" type="ORF">DFP82_105148</name>
</gene>
<dbReference type="EMBL" id="QJSU01000005">
    <property type="protein sequence ID" value="PYE38994.1"/>
    <property type="molecule type" value="Genomic_DNA"/>
</dbReference>
<keyword evidence="1" id="KW-0472">Membrane</keyword>
<protein>
    <submittedName>
        <fullName evidence="2">Uncharacterized protein</fullName>
    </submittedName>
</protein>
<organism evidence="2 3">
    <name type="scientific">Psychrobacter fozii</name>
    <dbReference type="NCBI Taxonomy" id="198480"/>
    <lineage>
        <taxon>Bacteria</taxon>
        <taxon>Pseudomonadati</taxon>
        <taxon>Pseudomonadota</taxon>
        <taxon>Gammaproteobacteria</taxon>
        <taxon>Moraxellales</taxon>
        <taxon>Moraxellaceae</taxon>
        <taxon>Psychrobacter</taxon>
    </lineage>
</organism>
<proteinExistence type="predicted"/>
<evidence type="ECO:0000313" key="2">
    <source>
        <dbReference type="EMBL" id="PYE38994.1"/>
    </source>
</evidence>
<dbReference type="OrthoDB" id="9874986at2"/>
<keyword evidence="3" id="KW-1185">Reference proteome</keyword>
<sequence>MGPDISDGIITNIDSILYKAYIRDAYEDTVFYYDLCKYTGKDVLLVGTQVTYYKLYYKTPVAVGLLTKKEICNAELFKSYDKKRYYSSCSGQGFEMSTYKTLLLGICFLLGIVIGLLNLF</sequence>
<name>A0A2V4VUI3_9GAMM</name>
<keyword evidence="1" id="KW-0812">Transmembrane</keyword>
<dbReference type="RefSeq" id="WP_110923234.1">
    <property type="nucleotide sequence ID" value="NZ_QJSU01000005.1"/>
</dbReference>